<sequence>MSIAALQRLTEPSPDAGQIGLGPYAAAVAAHCLYLAPSTGRGLTRWELWEPADGGVGEPAATAAVEGALFAAGPAAAERARKRARLLGPLVCENVTVRWGAPSEEQRRLLVWPHWALKCLYAPVGLMAGKFWRGEVADDRRGRPVPPPPLSFLSLRPAVRTRDPQLLTSHPEVGDIIAVAADDGRDVLAPVLDAGARVDESTWPRVRAWAAAQVKVKGDHCGRG</sequence>
<reference evidence="1 2" key="1">
    <citation type="submission" date="2017-08" db="EMBL/GenBank/DDBJ databases">
        <title>Genome sequence of Streptomyces albireticuli NRRL B-1670.</title>
        <authorList>
            <person name="Graham D.E."/>
            <person name="Mahan K.M."/>
            <person name="Klingeman D.M."/>
            <person name="Hettich R.L."/>
            <person name="Parry R.J."/>
            <person name="Spain J.C."/>
        </authorList>
    </citation>
    <scope>NUCLEOTIDE SEQUENCE [LARGE SCALE GENOMIC DNA]</scope>
    <source>
        <strain evidence="1 2">NRRL B-1670</strain>
    </source>
</reference>
<organism evidence="1 2">
    <name type="scientific">Streptomyces albireticuli</name>
    <dbReference type="NCBI Taxonomy" id="1940"/>
    <lineage>
        <taxon>Bacteria</taxon>
        <taxon>Bacillati</taxon>
        <taxon>Actinomycetota</taxon>
        <taxon>Actinomycetes</taxon>
        <taxon>Kitasatosporales</taxon>
        <taxon>Streptomycetaceae</taxon>
        <taxon>Streptomyces</taxon>
    </lineage>
</organism>
<comment type="caution">
    <text evidence="1">The sequence shown here is derived from an EMBL/GenBank/DDBJ whole genome shotgun (WGS) entry which is preliminary data.</text>
</comment>
<keyword evidence="2" id="KW-1185">Reference proteome</keyword>
<dbReference type="Proteomes" id="UP000218944">
    <property type="component" value="Unassembled WGS sequence"/>
</dbReference>
<protein>
    <submittedName>
        <fullName evidence="1">Uncharacterized protein</fullName>
    </submittedName>
</protein>
<accession>A0A2A2D8G0</accession>
<proteinExistence type="predicted"/>
<name>A0A2A2D8G0_9ACTN</name>
<dbReference type="EMBL" id="NSJV01000223">
    <property type="protein sequence ID" value="PAU48748.1"/>
    <property type="molecule type" value="Genomic_DNA"/>
</dbReference>
<dbReference type="RefSeq" id="WP_095580937.1">
    <property type="nucleotide sequence ID" value="NZ_JAJQQQ010000014.1"/>
</dbReference>
<gene>
    <name evidence="1" type="ORF">CK936_11945</name>
</gene>
<dbReference type="AlphaFoldDB" id="A0A2A2D8G0"/>
<evidence type="ECO:0000313" key="2">
    <source>
        <dbReference type="Proteomes" id="UP000218944"/>
    </source>
</evidence>
<evidence type="ECO:0000313" key="1">
    <source>
        <dbReference type="EMBL" id="PAU48748.1"/>
    </source>
</evidence>